<name>A0A921QUN7_SORBI</name>
<feature type="region of interest" description="Disordered" evidence="1">
    <location>
        <begin position="173"/>
        <end position="227"/>
    </location>
</feature>
<gene>
    <name evidence="2" type="ORF">BDA96_06G280600</name>
</gene>
<dbReference type="AlphaFoldDB" id="A0A921QUN7"/>
<comment type="caution">
    <text evidence="2">The sequence shown here is derived from an EMBL/GenBank/DDBJ whole genome shotgun (WGS) entry which is preliminary data.</text>
</comment>
<feature type="compositionally biased region" description="Low complexity" evidence="1">
    <location>
        <begin position="104"/>
        <end position="114"/>
    </location>
</feature>
<sequence>MCKLVHSRRSTTPAEQAEPSRWSPINTAKTRGKRRARACARVPCRASNGDADPARAAPNSDGPSEPTTLPPALSSRPTARLTRAPNTATPTLAVPSTHTVRTQSAGGALGSRLGLPGRQMVRGLEQSLGARLGRGTTGRPAGAGRQGGGVSRGLSIGPELGLGRESEAGVWRQGQRPAGSRPGGGGRHVFGFPHDWTEGAGSAGRPRSAPQARFSPAQPSPARRQQSLCEAPACMQGPQQGNFKVNSDEAFDHRNGSGAWGFIIRDDQGAVVNW</sequence>
<protein>
    <submittedName>
        <fullName evidence="2">Uncharacterized protein</fullName>
    </submittedName>
</protein>
<dbReference type="EMBL" id="CM027685">
    <property type="protein sequence ID" value="KAG0527988.1"/>
    <property type="molecule type" value="Genomic_DNA"/>
</dbReference>
<feature type="region of interest" description="Disordered" evidence="1">
    <location>
        <begin position="131"/>
        <end position="153"/>
    </location>
</feature>
<accession>A0A921QUN7</accession>
<evidence type="ECO:0000256" key="1">
    <source>
        <dbReference type="SAM" id="MobiDB-lite"/>
    </source>
</evidence>
<organism evidence="2 3">
    <name type="scientific">Sorghum bicolor</name>
    <name type="common">Sorghum</name>
    <name type="synonym">Sorghum vulgare</name>
    <dbReference type="NCBI Taxonomy" id="4558"/>
    <lineage>
        <taxon>Eukaryota</taxon>
        <taxon>Viridiplantae</taxon>
        <taxon>Streptophyta</taxon>
        <taxon>Embryophyta</taxon>
        <taxon>Tracheophyta</taxon>
        <taxon>Spermatophyta</taxon>
        <taxon>Magnoliopsida</taxon>
        <taxon>Liliopsida</taxon>
        <taxon>Poales</taxon>
        <taxon>Poaceae</taxon>
        <taxon>PACMAD clade</taxon>
        <taxon>Panicoideae</taxon>
        <taxon>Andropogonodae</taxon>
        <taxon>Andropogoneae</taxon>
        <taxon>Sorghinae</taxon>
        <taxon>Sorghum</taxon>
    </lineage>
</organism>
<evidence type="ECO:0000313" key="2">
    <source>
        <dbReference type="EMBL" id="KAG0527988.1"/>
    </source>
</evidence>
<reference evidence="2" key="1">
    <citation type="journal article" date="2019" name="BMC Genomics">
        <title>A new reference genome for Sorghum bicolor reveals high levels of sequence similarity between sweet and grain genotypes: implications for the genetics of sugar metabolism.</title>
        <authorList>
            <person name="Cooper E.A."/>
            <person name="Brenton Z.W."/>
            <person name="Flinn B.S."/>
            <person name="Jenkins J."/>
            <person name="Shu S."/>
            <person name="Flowers D."/>
            <person name="Luo F."/>
            <person name="Wang Y."/>
            <person name="Xia P."/>
            <person name="Barry K."/>
            <person name="Daum C."/>
            <person name="Lipzen A."/>
            <person name="Yoshinaga Y."/>
            <person name="Schmutz J."/>
            <person name="Saski C."/>
            <person name="Vermerris W."/>
            <person name="Kresovich S."/>
        </authorList>
    </citation>
    <scope>NUCLEOTIDE SEQUENCE</scope>
</reference>
<evidence type="ECO:0000313" key="3">
    <source>
        <dbReference type="Proteomes" id="UP000807115"/>
    </source>
</evidence>
<feature type="compositionally biased region" description="Polar residues" evidence="1">
    <location>
        <begin position="84"/>
        <end position="103"/>
    </location>
</feature>
<proteinExistence type="predicted"/>
<feature type="compositionally biased region" description="Low complexity" evidence="1">
    <location>
        <begin position="131"/>
        <end position="143"/>
    </location>
</feature>
<dbReference type="Proteomes" id="UP000807115">
    <property type="component" value="Chromosome 6"/>
</dbReference>
<reference evidence="2" key="2">
    <citation type="submission" date="2020-10" db="EMBL/GenBank/DDBJ databases">
        <authorList>
            <person name="Cooper E.A."/>
            <person name="Brenton Z.W."/>
            <person name="Flinn B.S."/>
            <person name="Jenkins J."/>
            <person name="Shu S."/>
            <person name="Flowers D."/>
            <person name="Luo F."/>
            <person name="Wang Y."/>
            <person name="Xia P."/>
            <person name="Barry K."/>
            <person name="Daum C."/>
            <person name="Lipzen A."/>
            <person name="Yoshinaga Y."/>
            <person name="Schmutz J."/>
            <person name="Saski C."/>
            <person name="Vermerris W."/>
            <person name="Kresovich S."/>
        </authorList>
    </citation>
    <scope>NUCLEOTIDE SEQUENCE</scope>
</reference>
<feature type="region of interest" description="Disordered" evidence="1">
    <location>
        <begin position="1"/>
        <end position="114"/>
    </location>
</feature>